<comment type="subcellular location">
    <subcellularLocation>
        <location evidence="1">Cell membrane</location>
        <topology evidence="1">Single-pass type I membrane protein</topology>
    </subcellularLocation>
</comment>
<dbReference type="Proteomes" id="UP000266723">
    <property type="component" value="Unassembled WGS sequence"/>
</dbReference>
<proteinExistence type="inferred from homology"/>
<evidence type="ECO:0000256" key="9">
    <source>
        <dbReference type="ARBA" id="ARBA00023170"/>
    </source>
</evidence>
<keyword evidence="8" id="KW-0472">Membrane</keyword>
<evidence type="ECO:0000313" key="11">
    <source>
        <dbReference type="EMBL" id="KAF3496190.1"/>
    </source>
</evidence>
<gene>
    <name evidence="11" type="ORF">DY000_02058227</name>
</gene>
<evidence type="ECO:0000256" key="6">
    <source>
        <dbReference type="ARBA" id="ARBA00022737"/>
    </source>
</evidence>
<reference evidence="11 12" key="1">
    <citation type="journal article" date="2020" name="BMC Genomics">
        <title>Intraspecific diversification of the crop wild relative Brassica cretica Lam. using demographic model selection.</title>
        <authorList>
            <person name="Kioukis A."/>
            <person name="Michalopoulou V.A."/>
            <person name="Briers L."/>
            <person name="Pirintsos S."/>
            <person name="Studholme D.J."/>
            <person name="Pavlidis P."/>
            <person name="Sarris P.F."/>
        </authorList>
    </citation>
    <scope>NUCLEOTIDE SEQUENCE [LARGE SCALE GENOMIC DNA]</scope>
    <source>
        <strain evidence="12">cv. PFS-1207/04</strain>
    </source>
</reference>
<keyword evidence="12" id="KW-1185">Reference proteome</keyword>
<dbReference type="Gene3D" id="3.80.10.10">
    <property type="entry name" value="Ribonuclease Inhibitor"/>
    <property type="match status" value="1"/>
</dbReference>
<dbReference type="SUPFAM" id="SSF52058">
    <property type="entry name" value="L domain-like"/>
    <property type="match status" value="1"/>
</dbReference>
<sequence length="324" mass="36585">MLALNQITGKLPKSLANCTNLEVLNVEGNRIADTFPFWLKDLPKLKAIVLRSNMFHGPIYSPQHHLSFPQLRMVDISRNKFTGSLPHNYFVNWSTPMISVPQEEGRPLYVEDDYSYNYYPSMYLRNKGIDMELEKILIPSSWANLTRLESLDLSRNQLSGQIPQEESQSLWSSSSRELLQGQGTINTIGTRAKTFKARTSVELERSSNGIWPWSLVWTGDCTSHFFIQTGVVLQIPQGTQIGGQPKSSFEGNLNLCGLPLEKSCFGDKAPSTPEAQEPEPPKQEQVLNWKAAAMEYGPGVLFGLAIGQVFYSYKPVLFFKLFRL</sequence>
<evidence type="ECO:0000256" key="2">
    <source>
        <dbReference type="ARBA" id="ARBA00009592"/>
    </source>
</evidence>
<dbReference type="EMBL" id="QGKV02002055">
    <property type="protein sequence ID" value="KAF3496190.1"/>
    <property type="molecule type" value="Genomic_DNA"/>
</dbReference>
<dbReference type="InterPro" id="IPR032675">
    <property type="entry name" value="LRR_dom_sf"/>
</dbReference>
<keyword evidence="7" id="KW-1133">Transmembrane helix</keyword>
<keyword evidence="4" id="KW-0433">Leucine-rich repeat</keyword>
<dbReference type="PROSITE" id="PS51450">
    <property type="entry name" value="LRR"/>
    <property type="match status" value="1"/>
</dbReference>
<evidence type="ECO:0000256" key="4">
    <source>
        <dbReference type="ARBA" id="ARBA00022614"/>
    </source>
</evidence>
<keyword evidence="9" id="KW-0675">Receptor</keyword>
<keyword evidence="3" id="KW-1003">Cell membrane</keyword>
<evidence type="ECO:0000256" key="10">
    <source>
        <dbReference type="ARBA" id="ARBA00023180"/>
    </source>
</evidence>
<protein>
    <recommendedName>
        <fullName evidence="13">Receptor-like protein 12</fullName>
    </recommendedName>
</protein>
<evidence type="ECO:0000256" key="7">
    <source>
        <dbReference type="ARBA" id="ARBA00022989"/>
    </source>
</evidence>
<dbReference type="InterPro" id="IPR001611">
    <property type="entry name" value="Leu-rich_rpt"/>
</dbReference>
<organism evidence="11 12">
    <name type="scientific">Brassica cretica</name>
    <name type="common">Mustard</name>
    <dbReference type="NCBI Taxonomy" id="69181"/>
    <lineage>
        <taxon>Eukaryota</taxon>
        <taxon>Viridiplantae</taxon>
        <taxon>Streptophyta</taxon>
        <taxon>Embryophyta</taxon>
        <taxon>Tracheophyta</taxon>
        <taxon>Spermatophyta</taxon>
        <taxon>Magnoliopsida</taxon>
        <taxon>eudicotyledons</taxon>
        <taxon>Gunneridae</taxon>
        <taxon>Pentapetalae</taxon>
        <taxon>rosids</taxon>
        <taxon>malvids</taxon>
        <taxon>Brassicales</taxon>
        <taxon>Brassicaceae</taxon>
        <taxon>Brassiceae</taxon>
        <taxon>Brassica</taxon>
    </lineage>
</organism>
<dbReference type="PANTHER" id="PTHR27004:SF329">
    <property type="entry name" value="LEUCINE-RICH REPEAT-CONTAINING N-TERMINAL PLANT-TYPE DOMAIN-CONTAINING PROTEIN"/>
    <property type="match status" value="1"/>
</dbReference>
<evidence type="ECO:0000256" key="3">
    <source>
        <dbReference type="ARBA" id="ARBA00022475"/>
    </source>
</evidence>
<dbReference type="Pfam" id="PF00560">
    <property type="entry name" value="LRR_1"/>
    <property type="match status" value="1"/>
</dbReference>
<keyword evidence="10" id="KW-0325">Glycoprotein</keyword>
<name>A0ABQ7AEX0_BRACR</name>
<dbReference type="Pfam" id="PF13855">
    <property type="entry name" value="LRR_8"/>
    <property type="match status" value="1"/>
</dbReference>
<evidence type="ECO:0000256" key="1">
    <source>
        <dbReference type="ARBA" id="ARBA00004251"/>
    </source>
</evidence>
<keyword evidence="5" id="KW-0812">Transmembrane</keyword>
<comment type="similarity">
    <text evidence="2">Belongs to the RLP family.</text>
</comment>
<evidence type="ECO:0000256" key="8">
    <source>
        <dbReference type="ARBA" id="ARBA00023136"/>
    </source>
</evidence>
<accession>A0ABQ7AEX0</accession>
<evidence type="ECO:0000313" key="12">
    <source>
        <dbReference type="Proteomes" id="UP000266723"/>
    </source>
</evidence>
<evidence type="ECO:0000256" key="5">
    <source>
        <dbReference type="ARBA" id="ARBA00022692"/>
    </source>
</evidence>
<dbReference type="PANTHER" id="PTHR27004">
    <property type="entry name" value="RECEPTOR-LIKE PROTEIN 12 ISOFORM X1"/>
    <property type="match status" value="1"/>
</dbReference>
<comment type="caution">
    <text evidence="11">The sequence shown here is derived from an EMBL/GenBank/DDBJ whole genome shotgun (WGS) entry which is preliminary data.</text>
</comment>
<keyword evidence="6" id="KW-0677">Repeat</keyword>
<evidence type="ECO:0008006" key="13">
    <source>
        <dbReference type="Google" id="ProtNLM"/>
    </source>
</evidence>